<dbReference type="InterPro" id="IPR001460">
    <property type="entry name" value="PCN-bd_Tpept"/>
</dbReference>
<proteinExistence type="inferred from homology"/>
<name>A0A1U7NGE3_9FIRM</name>
<dbReference type="GO" id="GO:0005886">
    <property type="term" value="C:plasma membrane"/>
    <property type="evidence" value="ECO:0007669"/>
    <property type="project" value="TreeGrafter"/>
</dbReference>
<evidence type="ECO:0000313" key="6">
    <source>
        <dbReference type="Proteomes" id="UP000186341"/>
    </source>
</evidence>
<dbReference type="Proteomes" id="UP000186341">
    <property type="component" value="Unassembled WGS sequence"/>
</dbReference>
<dbReference type="GeneID" id="82202695"/>
<dbReference type="SUPFAM" id="SSF56519">
    <property type="entry name" value="Penicillin binding protein dimerisation domain"/>
    <property type="match status" value="1"/>
</dbReference>
<dbReference type="Gene3D" id="3.40.710.10">
    <property type="entry name" value="DD-peptidase/beta-lactamase superfamily"/>
    <property type="match status" value="1"/>
</dbReference>
<dbReference type="CDD" id="cd06576">
    <property type="entry name" value="PASTA_Pbp2x-like_1"/>
    <property type="match status" value="1"/>
</dbReference>
<dbReference type="InterPro" id="IPR005311">
    <property type="entry name" value="PBP_dimer"/>
</dbReference>
<dbReference type="PANTHER" id="PTHR30627">
    <property type="entry name" value="PEPTIDOGLYCAN D,D-TRANSPEPTIDASE"/>
    <property type="match status" value="1"/>
</dbReference>
<dbReference type="OrthoDB" id="9804124at2"/>
<gene>
    <name evidence="5" type="ORF">BO222_05660</name>
</gene>
<protein>
    <recommendedName>
        <fullName evidence="4">PASTA domain-containing protein</fullName>
    </recommendedName>
</protein>
<organism evidence="5 6">
    <name type="scientific">Ileibacterium valens</name>
    <dbReference type="NCBI Taxonomy" id="1862668"/>
    <lineage>
        <taxon>Bacteria</taxon>
        <taxon>Bacillati</taxon>
        <taxon>Bacillota</taxon>
        <taxon>Erysipelotrichia</taxon>
        <taxon>Erysipelotrichales</taxon>
        <taxon>Erysipelotrichaceae</taxon>
        <taxon>Ileibacterium</taxon>
    </lineage>
</organism>
<dbReference type="SMART" id="SM00740">
    <property type="entry name" value="PASTA"/>
    <property type="match status" value="2"/>
</dbReference>
<evidence type="ECO:0000313" key="5">
    <source>
        <dbReference type="EMBL" id="OLU40139.1"/>
    </source>
</evidence>
<evidence type="ECO:0000256" key="1">
    <source>
        <dbReference type="ARBA" id="ARBA00004370"/>
    </source>
</evidence>
<dbReference type="SUPFAM" id="SSF54184">
    <property type="entry name" value="Penicillin-binding protein 2x (pbp-2x), c-terminal domain"/>
    <property type="match status" value="2"/>
</dbReference>
<dbReference type="InterPro" id="IPR005543">
    <property type="entry name" value="PASTA_dom"/>
</dbReference>
<dbReference type="RefSeq" id="WP_075819182.1">
    <property type="nucleotide sequence ID" value="NZ_CAPNHH010000104.1"/>
</dbReference>
<dbReference type="InterPro" id="IPR012338">
    <property type="entry name" value="Beta-lactam/transpept-like"/>
</dbReference>
<dbReference type="PROSITE" id="PS51178">
    <property type="entry name" value="PASTA"/>
    <property type="match status" value="1"/>
</dbReference>
<dbReference type="PANTHER" id="PTHR30627:SF26">
    <property type="entry name" value="PENICILLIN-BINDING PROTEIN 2B"/>
    <property type="match status" value="1"/>
</dbReference>
<keyword evidence="6" id="KW-1185">Reference proteome</keyword>
<evidence type="ECO:0000256" key="3">
    <source>
        <dbReference type="ARBA" id="ARBA00023136"/>
    </source>
</evidence>
<dbReference type="Pfam" id="PF03717">
    <property type="entry name" value="PBP_dimer"/>
    <property type="match status" value="1"/>
</dbReference>
<dbReference type="InterPro" id="IPR050515">
    <property type="entry name" value="Beta-lactam/transpept"/>
</dbReference>
<dbReference type="SUPFAM" id="SSF56601">
    <property type="entry name" value="beta-lactamase/transpeptidase-like"/>
    <property type="match status" value="1"/>
</dbReference>
<accession>A0A1U7NGE3</accession>
<keyword evidence="3" id="KW-0472">Membrane</keyword>
<dbReference type="CDD" id="cd06575">
    <property type="entry name" value="PASTA_Pbp2x-like_2"/>
    <property type="match status" value="1"/>
</dbReference>
<dbReference type="Pfam" id="PF00905">
    <property type="entry name" value="Transpeptidase"/>
    <property type="match status" value="1"/>
</dbReference>
<dbReference type="GO" id="GO:0071555">
    <property type="term" value="P:cell wall organization"/>
    <property type="evidence" value="ECO:0007669"/>
    <property type="project" value="TreeGrafter"/>
</dbReference>
<sequence>MRRSRNKPQRKETMQKRLEKSRYANQNLISIFIVAMCCFGLVVANILYTMISKKHIWSQHEVITSDIASSIQTPTIYGKRGTIYDRNHQVLAQETVAYTLIAQFDNRTEQEKKEDEEQQEKLDDMAVRYALQNGTYDEVVKELEEEKNERELLYVKDAGEFAKSLKEVLGDSIDETTIAELVKNGMENGYAQSELGTGTKRLDKTVMEALQEKKIPGLGFIETTKRSYPTSPFSSNLIGYATYSEDSGRISGINGLEKDMNSYLAGKDGQEQFQQSKRGEILPGTHRILSQAEDGSDLVLTLDSNLQRIVEEEMQITMDTNGAESAWCVVMEVETGKILAWASYPTFNQNTPLEIPSYTDNVSEMNYEAGSVMKPFVYASAIDAGVYPYNQLYRAGQFDYTVDPGTGEIIRLENGAVTGYPTIKDALGKDFGVLSFEDGLANSSNIAICELLANYLDEKTYENYLDKFGFFKATDIPFVPETSGAKNMSDATSYLSTGFGQASSITVLQLMQAYSAIFNDGVMMKPYVVESIVDSATGQTINKFEPEAAGTPISADAANQTKDIMRQVFAPGFSGEKFAMEDVDLTGKTGTGERYDPETGTYDTSVFTSSIMAAAPADDPKIMVYWGMVSSNYINYSAEPFQVIMQQALIANSVNGGTSDSANEPYGQWESYEMPSLVNHSIDYANNKMADKHVNTVIIGDGSSIIDQFPKAGGTINSNDNVLLLTDGQSLTMPDLIGWTRKDLTALWQLSGLPIRQDGYGKVVWQSIPAGEPIQADTEIEVSLE</sequence>
<dbReference type="GO" id="GO:0008658">
    <property type="term" value="F:penicillin binding"/>
    <property type="evidence" value="ECO:0007669"/>
    <property type="project" value="InterPro"/>
</dbReference>
<dbReference type="AlphaFoldDB" id="A0A1U7NGE3"/>
<comment type="subcellular location">
    <subcellularLocation>
        <location evidence="1">Membrane</location>
    </subcellularLocation>
</comment>
<dbReference type="Gene3D" id="3.90.1310.10">
    <property type="entry name" value="Penicillin-binding protein 2a (Domain 2)"/>
    <property type="match status" value="1"/>
</dbReference>
<reference evidence="5 6" key="1">
    <citation type="submission" date="2016-11" db="EMBL/GenBank/DDBJ databases">
        <title>Description of two novel members of the family Erysipelotrichaceae: Ileibacterium lipovorans gen. nov., sp. nov. and Dubosiella newyorkensis, gen. nov., sp. nov.</title>
        <authorList>
            <person name="Cox L.M."/>
            <person name="Sohn J."/>
            <person name="Tyrrell K.L."/>
            <person name="Citron D.M."/>
            <person name="Lawson P.A."/>
            <person name="Patel N.B."/>
            <person name="Iizumi T."/>
            <person name="Perez-Perez G.I."/>
            <person name="Goldstein E.J."/>
            <person name="Blaser M.J."/>
        </authorList>
    </citation>
    <scope>NUCLEOTIDE SEQUENCE [LARGE SCALE GENOMIC DNA]</scope>
    <source>
        <strain evidence="5 6">NYU-BL-A3</strain>
    </source>
</reference>
<dbReference type="Pfam" id="PF03793">
    <property type="entry name" value="PASTA"/>
    <property type="match status" value="2"/>
</dbReference>
<dbReference type="EMBL" id="MPJW01000116">
    <property type="protein sequence ID" value="OLU40139.1"/>
    <property type="molecule type" value="Genomic_DNA"/>
</dbReference>
<dbReference type="InterPro" id="IPR036138">
    <property type="entry name" value="PBP_dimer_sf"/>
</dbReference>
<comment type="similarity">
    <text evidence="2">Belongs to the transpeptidase family.</text>
</comment>
<evidence type="ECO:0000256" key="2">
    <source>
        <dbReference type="ARBA" id="ARBA00007171"/>
    </source>
</evidence>
<comment type="caution">
    <text evidence="5">The sequence shown here is derived from an EMBL/GenBank/DDBJ whole genome shotgun (WGS) entry which is preliminary data.</text>
</comment>
<evidence type="ECO:0000259" key="4">
    <source>
        <dbReference type="PROSITE" id="PS51178"/>
    </source>
</evidence>
<feature type="domain" description="PASTA" evidence="4">
    <location>
        <begin position="727"/>
        <end position="785"/>
    </location>
</feature>